<dbReference type="AlphaFoldDB" id="A0A5S6QGX5"/>
<sequence length="162" mass="18141">MDSEFDDCELSYNNILEHIERTIRLDLLTVNPSEAAKGLVRLMCKIAKSDLMENVVMTTSNPVTAATLLQTVEKAMSNTSKQNVTEKLAKFFEKTDETAELAQQLIRSNEEVTKIISVYEKESCESNDKTTANATFDLESATTIVSKGDEGRRSSNAEHYYD</sequence>
<organism evidence="1 2">
    <name type="scientific">Trichuris muris</name>
    <name type="common">Mouse whipworm</name>
    <dbReference type="NCBI Taxonomy" id="70415"/>
    <lineage>
        <taxon>Eukaryota</taxon>
        <taxon>Metazoa</taxon>
        <taxon>Ecdysozoa</taxon>
        <taxon>Nematoda</taxon>
        <taxon>Enoplea</taxon>
        <taxon>Dorylaimia</taxon>
        <taxon>Trichinellida</taxon>
        <taxon>Trichuridae</taxon>
        <taxon>Trichuris</taxon>
    </lineage>
</organism>
<dbReference type="Proteomes" id="UP000046395">
    <property type="component" value="Unassembled WGS sequence"/>
</dbReference>
<accession>A0A5S6QGX5</accession>
<dbReference type="WBParaSite" id="TMUE_2000006656.1">
    <property type="protein sequence ID" value="TMUE_2000006656.1"/>
    <property type="gene ID" value="WBGene00287886"/>
</dbReference>
<evidence type="ECO:0000313" key="2">
    <source>
        <dbReference type="WBParaSite" id="TMUE_2000006656.1"/>
    </source>
</evidence>
<name>A0A5S6QGX5_TRIMR</name>
<evidence type="ECO:0000313" key="1">
    <source>
        <dbReference type="Proteomes" id="UP000046395"/>
    </source>
</evidence>
<proteinExistence type="predicted"/>
<keyword evidence="1" id="KW-1185">Reference proteome</keyword>
<reference evidence="2" key="1">
    <citation type="submission" date="2019-12" db="UniProtKB">
        <authorList>
            <consortium name="WormBaseParasite"/>
        </authorList>
    </citation>
    <scope>IDENTIFICATION</scope>
</reference>
<protein>
    <submittedName>
        <fullName evidence="2">GAT domain-containing protein</fullName>
    </submittedName>
</protein>